<dbReference type="Proteomes" id="UP000509770">
    <property type="component" value="Segment"/>
</dbReference>
<keyword evidence="2" id="KW-1185">Reference proteome</keyword>
<evidence type="ECO:0000313" key="1">
    <source>
        <dbReference type="EMBL" id="QEM42994.1"/>
    </source>
</evidence>
<organism evidence="1 2">
    <name type="scientific">Escherichia phage vB_EcoM_4HA13</name>
    <dbReference type="NCBI Taxonomy" id="2601675"/>
    <lineage>
        <taxon>Viruses</taxon>
        <taxon>Duplodnaviria</taxon>
        <taxon>Heunggongvirae</taxon>
        <taxon>Uroviricota</taxon>
        <taxon>Caudoviricetes</taxon>
        <taxon>Chaseviridae</taxon>
        <taxon>Cleopatravirinae</taxon>
        <taxon>Sabourvirus</taxon>
        <taxon>Sabourvirus sv4HA13</taxon>
    </lineage>
</organism>
<evidence type="ECO:0000313" key="2">
    <source>
        <dbReference type="Proteomes" id="UP000509770"/>
    </source>
</evidence>
<proteinExistence type="predicted"/>
<name>A0A7D0JAP3_9CAUD</name>
<protein>
    <submittedName>
        <fullName evidence="1">Antirestriction protein</fullName>
    </submittedName>
</protein>
<sequence>MDSQVIIDQLNREVKDKTLLIRLHNLQNGTDIWIDGLCWRLYDFDLVDYFKEEFGIEIDLPLSFDVLKSDNDFINEVCFGKVFKQQVYDDVNGLLVNYSEDAIREGLDLGVSAENFAEAYKGHYANFISFATGIFDELERPELPERYRDWIDYEKYAECLEQQYYFANGHVFDATYL</sequence>
<dbReference type="Pfam" id="PF07275">
    <property type="entry name" value="ArdA"/>
    <property type="match status" value="1"/>
</dbReference>
<accession>A0A7D0JAP3</accession>
<dbReference type="InterPro" id="IPR009899">
    <property type="entry name" value="ArdA"/>
</dbReference>
<dbReference type="EMBL" id="MN136198">
    <property type="protein sequence ID" value="QEM42994.1"/>
    <property type="molecule type" value="Genomic_DNA"/>
</dbReference>
<reference evidence="1" key="1">
    <citation type="submission" date="2019-07" db="EMBL/GenBank/DDBJ databases">
        <authorList>
            <person name="Lin J."/>
            <person name="Cucic S."/>
            <person name="Klem A."/>
            <person name="Kropinski A."/>
            <person name="Anany H."/>
        </authorList>
    </citation>
    <scope>NUCLEOTIDE SEQUENCE [LARGE SCALE GENOMIC DNA]</scope>
</reference>
<gene>
    <name evidence="1" type="ORF">AC4HA13_0022</name>
</gene>